<name>A0A1M7AQ28_9BRAD</name>
<evidence type="ECO:0000313" key="1">
    <source>
        <dbReference type="EMBL" id="SED45885.1"/>
    </source>
</evidence>
<sequence>MVDPDVASAALVRAWSAYRLINQGIHENDERRTSLERFIRQRREAGIEDVEMLAVAGLKFLKQLDQSGMSSGD</sequence>
<reference evidence="1 2" key="1">
    <citation type="submission" date="2016-10" db="EMBL/GenBank/DDBJ databases">
        <authorList>
            <person name="de Groot N.N."/>
        </authorList>
    </citation>
    <scope>NUCLEOTIDE SEQUENCE [LARGE SCALE GENOMIC DNA]</scope>
    <source>
        <strain evidence="1 2">GAS522</strain>
    </source>
</reference>
<dbReference type="Proteomes" id="UP000183208">
    <property type="component" value="Unassembled WGS sequence"/>
</dbReference>
<accession>A0A1M7AQ28</accession>
<evidence type="ECO:0000313" key="2">
    <source>
        <dbReference type="Proteomes" id="UP000183208"/>
    </source>
</evidence>
<organism evidence="1 2">
    <name type="scientific">Bradyrhizobium lablabi</name>
    <dbReference type="NCBI Taxonomy" id="722472"/>
    <lineage>
        <taxon>Bacteria</taxon>
        <taxon>Pseudomonadati</taxon>
        <taxon>Pseudomonadota</taxon>
        <taxon>Alphaproteobacteria</taxon>
        <taxon>Hyphomicrobiales</taxon>
        <taxon>Nitrobacteraceae</taxon>
        <taxon>Bradyrhizobium</taxon>
    </lineage>
</organism>
<dbReference type="AlphaFoldDB" id="A0A1M7AQ28"/>
<gene>
    <name evidence="1" type="ORF">SAMN05444171_4162</name>
</gene>
<proteinExistence type="predicted"/>
<dbReference type="EMBL" id="FNTI01000001">
    <property type="protein sequence ID" value="SED45885.1"/>
    <property type="molecule type" value="Genomic_DNA"/>
</dbReference>
<dbReference type="OrthoDB" id="8239841at2"/>
<dbReference type="RefSeq" id="WP_074822796.1">
    <property type="nucleotide sequence ID" value="NZ_FNTI01000001.1"/>
</dbReference>
<protein>
    <submittedName>
        <fullName evidence="1">Uncharacterized protein</fullName>
    </submittedName>
</protein>